<sequence>MRKWRSLLFVCLSYYPALAQEVPLGGWQTHFSYLSALRVEQVQDRFFCATYNGLFSYQPQNDSTVLYSKINGLHDTGISSLAFEPDSRQLLLSYRNGNLDLVQLDENTEFQSITEWPLLRDAPSLPDDRRSYQLIFRKKLAYLSTFFGIVVLDPSRLEVRETYQNIGPGGSETAVFGISFTQDSLYAHTSQGILRTSLSDNVNRQFYGNWQRVPASFTATSIAVLQEKLYAGVAGQGIFRKNNAGWQLVYPATSQRVSLRVSQDRIVAALDNRVVTLSPQDQATGFRDPLLVATQEAILDAANNLWVADRQTGLISNFSGSYRSLSPPTGDTTIATRTDSIIVDRNGFQWIRLPGTLGGGILVKNPATQQQRYLTASPNNGGLPSSQVNSLSLDRNGLVWFAADRGVGYFVPEGVLSVGAVNAVLPIFGQRRLLSNEYNTAIVSEPGDRKWVGTRNGLYLFSPDGTRLVRQFDAANSPLPSDQILALKFDETSGRLYIDTPNGLVSYRSDASAPAADLQTITIFPNPVRPGYSGMVGIKGLVNETVVKITDLAGRLVFETRSEGGTASWNLLDYTGRRARGGVYLVLTIAPDGTESRAGKLAIVE</sequence>
<comment type="caution">
    <text evidence="3">The sequence shown here is derived from an EMBL/GenBank/DDBJ whole genome shotgun (WGS) entry which is preliminary data.</text>
</comment>
<evidence type="ECO:0000256" key="1">
    <source>
        <dbReference type="SAM" id="SignalP"/>
    </source>
</evidence>
<accession>A0A7C9FPI1</accession>
<keyword evidence="1" id="KW-0732">Signal</keyword>
<evidence type="ECO:0000259" key="2">
    <source>
        <dbReference type="Pfam" id="PF21544"/>
    </source>
</evidence>
<gene>
    <name evidence="3" type="ORF">GBK04_15560</name>
</gene>
<dbReference type="Gene3D" id="2.130.10.10">
    <property type="entry name" value="YVTN repeat-like/Quinoprotein amine dehydrogenase"/>
    <property type="match status" value="2"/>
</dbReference>
<protein>
    <recommendedName>
        <fullName evidence="2">PorZ N-terminal beta-propeller domain-containing protein</fullName>
    </recommendedName>
</protein>
<dbReference type="InterPro" id="IPR048954">
    <property type="entry name" value="PorZ_N"/>
</dbReference>
<dbReference type="InterPro" id="IPR011047">
    <property type="entry name" value="Quinoprotein_ADH-like_sf"/>
</dbReference>
<proteinExistence type="predicted"/>
<dbReference type="InterPro" id="IPR015943">
    <property type="entry name" value="WD40/YVTN_repeat-like_dom_sf"/>
</dbReference>
<dbReference type="SUPFAM" id="SSF50998">
    <property type="entry name" value="Quinoprotein alcohol dehydrogenase-like"/>
    <property type="match status" value="1"/>
</dbReference>
<feature type="chain" id="PRO_5029001209" description="PorZ N-terminal beta-propeller domain-containing protein" evidence="1">
    <location>
        <begin position="20"/>
        <end position="605"/>
    </location>
</feature>
<evidence type="ECO:0000313" key="3">
    <source>
        <dbReference type="EMBL" id="MPR34731.1"/>
    </source>
</evidence>
<reference evidence="3 4" key="1">
    <citation type="submission" date="2019-10" db="EMBL/GenBank/DDBJ databases">
        <title>Draft Genome Sequence of Cytophagaceae sp. SJW1-29.</title>
        <authorList>
            <person name="Choi A."/>
        </authorList>
    </citation>
    <scope>NUCLEOTIDE SEQUENCE [LARGE SCALE GENOMIC DNA]</scope>
    <source>
        <strain evidence="3 4">SJW1-29</strain>
    </source>
</reference>
<dbReference type="EMBL" id="WHLY01000002">
    <property type="protein sequence ID" value="MPR34731.1"/>
    <property type="molecule type" value="Genomic_DNA"/>
</dbReference>
<feature type="signal peptide" evidence="1">
    <location>
        <begin position="1"/>
        <end position="19"/>
    </location>
</feature>
<dbReference type="SUPFAM" id="SSF63829">
    <property type="entry name" value="Calcium-dependent phosphotriesterase"/>
    <property type="match status" value="1"/>
</dbReference>
<keyword evidence="4" id="KW-1185">Reference proteome</keyword>
<organism evidence="3 4">
    <name type="scientific">Salmonirosea aquatica</name>
    <dbReference type="NCBI Taxonomy" id="2654236"/>
    <lineage>
        <taxon>Bacteria</taxon>
        <taxon>Pseudomonadati</taxon>
        <taxon>Bacteroidota</taxon>
        <taxon>Cytophagia</taxon>
        <taxon>Cytophagales</taxon>
        <taxon>Spirosomataceae</taxon>
        <taxon>Salmonirosea</taxon>
    </lineage>
</organism>
<dbReference type="RefSeq" id="WP_152761193.1">
    <property type="nucleotide sequence ID" value="NZ_WHLY01000002.1"/>
</dbReference>
<dbReference type="Proteomes" id="UP000479293">
    <property type="component" value="Unassembled WGS sequence"/>
</dbReference>
<name>A0A7C9FPI1_9BACT</name>
<dbReference type="AlphaFoldDB" id="A0A7C9FPI1"/>
<feature type="domain" description="PorZ N-terminal beta-propeller" evidence="2">
    <location>
        <begin position="47"/>
        <end position="203"/>
    </location>
</feature>
<evidence type="ECO:0000313" key="4">
    <source>
        <dbReference type="Proteomes" id="UP000479293"/>
    </source>
</evidence>
<dbReference type="Pfam" id="PF21544">
    <property type="entry name" value="PorZ_N_b_propeller"/>
    <property type="match status" value="1"/>
</dbReference>